<comment type="caution">
    <text evidence="1">The sequence shown here is derived from an EMBL/GenBank/DDBJ whole genome shotgun (WGS) entry which is preliminary data.</text>
</comment>
<evidence type="ECO:0000313" key="2">
    <source>
        <dbReference type="Proteomes" id="UP000177785"/>
    </source>
</evidence>
<dbReference type="Gene3D" id="2.30.130.30">
    <property type="entry name" value="Hypothetical protein"/>
    <property type="match status" value="1"/>
</dbReference>
<dbReference type="InterPro" id="IPR015947">
    <property type="entry name" value="PUA-like_sf"/>
</dbReference>
<gene>
    <name evidence="1" type="ORF">A2756_06025</name>
</gene>
<sequence>MKKIVVRFRAINKDTFRAIHDGVKTVETRAATSKYKSILAGDILVFVCGADRFERMIECVQYFADIPAMLAVISIERIMPGLKTLAEAEKVYHSFPGYKEKIKQFGIVAFELASI</sequence>
<protein>
    <recommendedName>
        <fullName evidence="3">ASCH domain-containing protein</fullName>
    </recommendedName>
</protein>
<evidence type="ECO:0000313" key="1">
    <source>
        <dbReference type="EMBL" id="OGZ46142.1"/>
    </source>
</evidence>
<reference evidence="1 2" key="1">
    <citation type="journal article" date="2016" name="Nat. Commun.">
        <title>Thousands of microbial genomes shed light on interconnected biogeochemical processes in an aquifer system.</title>
        <authorList>
            <person name="Anantharaman K."/>
            <person name="Brown C.T."/>
            <person name="Hug L.A."/>
            <person name="Sharon I."/>
            <person name="Castelle C.J."/>
            <person name="Probst A.J."/>
            <person name="Thomas B.C."/>
            <person name="Singh A."/>
            <person name="Wilkins M.J."/>
            <person name="Karaoz U."/>
            <person name="Brodie E.L."/>
            <person name="Williams K.H."/>
            <person name="Hubbard S.S."/>
            <person name="Banfield J.F."/>
        </authorList>
    </citation>
    <scope>NUCLEOTIDE SEQUENCE [LARGE SCALE GENOMIC DNA]</scope>
</reference>
<name>A0A1G2G7T9_9BACT</name>
<dbReference type="Proteomes" id="UP000177785">
    <property type="component" value="Unassembled WGS sequence"/>
</dbReference>
<dbReference type="AlphaFoldDB" id="A0A1G2G7T9"/>
<dbReference type="SUPFAM" id="SSF88697">
    <property type="entry name" value="PUA domain-like"/>
    <property type="match status" value="1"/>
</dbReference>
<accession>A0A1G2G7T9</accession>
<evidence type="ECO:0008006" key="3">
    <source>
        <dbReference type="Google" id="ProtNLM"/>
    </source>
</evidence>
<proteinExistence type="predicted"/>
<dbReference type="EMBL" id="MHNL01000001">
    <property type="protein sequence ID" value="OGZ46142.1"/>
    <property type="molecule type" value="Genomic_DNA"/>
</dbReference>
<dbReference type="STRING" id="1802115.A2756_06025"/>
<organism evidence="1 2">
    <name type="scientific">Candidatus Ryanbacteria bacterium RIFCSPHIGHO2_01_FULL_48_27</name>
    <dbReference type="NCBI Taxonomy" id="1802115"/>
    <lineage>
        <taxon>Bacteria</taxon>
        <taxon>Candidatus Ryaniibacteriota</taxon>
    </lineage>
</organism>